<organism evidence="1 2">
    <name type="scientific">Bacillus chungangensis</name>
    <dbReference type="NCBI Taxonomy" id="587633"/>
    <lineage>
        <taxon>Bacteria</taxon>
        <taxon>Bacillati</taxon>
        <taxon>Bacillota</taxon>
        <taxon>Bacilli</taxon>
        <taxon>Bacillales</taxon>
        <taxon>Bacillaceae</taxon>
        <taxon>Bacillus</taxon>
    </lineage>
</organism>
<dbReference type="Proteomes" id="UP001223586">
    <property type="component" value="Unassembled WGS sequence"/>
</dbReference>
<name>A0ABT9WV12_9BACI</name>
<proteinExistence type="predicted"/>
<sequence length="221" mass="24963">MKSIIKLTISFFVVTFMMISSFSYNILAASKDNNQTEFESFLIDLAKNDPQAKVAFDQYSNLSEAEKAKFVDILYSEEYVKAVSAMPDVEVGESRLFHNGDIVVQTRASNDSTLNSSGSDSNGIVHEVKVYGIFVTQYYLTVYFKYKNHYYVTETTSAKNSHTNVNPAILVSDGATNHWAEDGWARAWGKFNVTLTATPWRTQTHVLNIQCNPYEVDGWLD</sequence>
<comment type="caution">
    <text evidence="1">The sequence shown here is derived from an EMBL/GenBank/DDBJ whole genome shotgun (WGS) entry which is preliminary data.</text>
</comment>
<dbReference type="EMBL" id="JAUSTT010000018">
    <property type="protein sequence ID" value="MDQ0177042.1"/>
    <property type="molecule type" value="Genomic_DNA"/>
</dbReference>
<accession>A0ABT9WV12</accession>
<reference evidence="1 2" key="1">
    <citation type="submission" date="2023-07" db="EMBL/GenBank/DDBJ databases">
        <title>Genomic Encyclopedia of Type Strains, Phase IV (KMG-IV): sequencing the most valuable type-strain genomes for metagenomic binning, comparative biology and taxonomic classification.</title>
        <authorList>
            <person name="Goeker M."/>
        </authorList>
    </citation>
    <scope>NUCLEOTIDE SEQUENCE [LARGE SCALE GENOMIC DNA]</scope>
    <source>
        <strain evidence="1 2">DSM 23837</strain>
    </source>
</reference>
<keyword evidence="2" id="KW-1185">Reference proteome</keyword>
<gene>
    <name evidence="1" type="ORF">J2S08_002921</name>
</gene>
<dbReference type="RefSeq" id="WP_307230701.1">
    <property type="nucleotide sequence ID" value="NZ_JAUSTT010000018.1"/>
</dbReference>
<evidence type="ECO:0000313" key="1">
    <source>
        <dbReference type="EMBL" id="MDQ0177042.1"/>
    </source>
</evidence>
<protein>
    <submittedName>
        <fullName evidence="1">Uncharacterized protein</fullName>
    </submittedName>
</protein>
<evidence type="ECO:0000313" key="2">
    <source>
        <dbReference type="Proteomes" id="UP001223586"/>
    </source>
</evidence>